<keyword evidence="4 7" id="KW-0812">Transmembrane</keyword>
<protein>
    <submittedName>
        <fullName evidence="9">Transporter</fullName>
    </submittedName>
</protein>
<keyword evidence="2" id="KW-0813">Transport</keyword>
<evidence type="ECO:0000313" key="9">
    <source>
        <dbReference type="EMBL" id="AQS87015.1"/>
    </source>
</evidence>
<dbReference type="Gene3D" id="1.20.1250.20">
    <property type="entry name" value="MFS general substrate transporter like domains"/>
    <property type="match status" value="1"/>
</dbReference>
<feature type="transmembrane region" description="Helical" evidence="7">
    <location>
        <begin position="98"/>
        <end position="117"/>
    </location>
</feature>
<evidence type="ECO:0000313" key="10">
    <source>
        <dbReference type="Proteomes" id="UP000188604"/>
    </source>
</evidence>
<evidence type="ECO:0000256" key="5">
    <source>
        <dbReference type="ARBA" id="ARBA00022989"/>
    </source>
</evidence>
<feature type="transmembrane region" description="Helical" evidence="7">
    <location>
        <begin position="67"/>
        <end position="86"/>
    </location>
</feature>
<feature type="transmembrane region" description="Helical" evidence="7">
    <location>
        <begin position="279"/>
        <end position="302"/>
    </location>
</feature>
<dbReference type="RefSeq" id="WP_077805983.1">
    <property type="nucleotide sequence ID" value="NZ_BJXS01000004.1"/>
</dbReference>
<feature type="transmembrane region" description="Helical" evidence="7">
    <location>
        <begin position="154"/>
        <end position="177"/>
    </location>
</feature>
<dbReference type="OrthoDB" id="9812221at2"/>
<dbReference type="InterPro" id="IPR011701">
    <property type="entry name" value="MFS"/>
</dbReference>
<dbReference type="Pfam" id="PF07690">
    <property type="entry name" value="MFS_1"/>
    <property type="match status" value="1"/>
</dbReference>
<evidence type="ECO:0000259" key="8">
    <source>
        <dbReference type="PROSITE" id="PS50850"/>
    </source>
</evidence>
<dbReference type="AlphaFoldDB" id="A0A1U9KMK9"/>
<dbReference type="GO" id="GO:0005886">
    <property type="term" value="C:plasma membrane"/>
    <property type="evidence" value="ECO:0007669"/>
    <property type="project" value="UniProtKB-SubCell"/>
</dbReference>
<feature type="transmembrane region" description="Helical" evidence="7">
    <location>
        <begin position="435"/>
        <end position="456"/>
    </location>
</feature>
<accession>A0A1U9KMK9</accession>
<feature type="transmembrane region" description="Helical" evidence="7">
    <location>
        <begin position="183"/>
        <end position="203"/>
    </location>
</feature>
<dbReference type="PROSITE" id="PS50850">
    <property type="entry name" value="MFS"/>
    <property type="match status" value="1"/>
</dbReference>
<feature type="domain" description="Major facilitator superfamily (MFS) profile" evidence="8">
    <location>
        <begin position="29"/>
        <end position="466"/>
    </location>
</feature>
<dbReference type="PANTHER" id="PTHR42718">
    <property type="entry name" value="MAJOR FACILITATOR SUPERFAMILY MULTIDRUG TRANSPORTER MFSC"/>
    <property type="match status" value="1"/>
</dbReference>
<feature type="transmembrane region" description="Helical" evidence="7">
    <location>
        <begin position="215"/>
        <end position="232"/>
    </location>
</feature>
<organism evidence="9 10">
    <name type="scientific">Neoasaia chiangmaiensis</name>
    <dbReference type="NCBI Taxonomy" id="320497"/>
    <lineage>
        <taxon>Bacteria</taxon>
        <taxon>Pseudomonadati</taxon>
        <taxon>Pseudomonadota</taxon>
        <taxon>Alphaproteobacteria</taxon>
        <taxon>Acetobacterales</taxon>
        <taxon>Acetobacteraceae</taxon>
        <taxon>Neoasaia</taxon>
    </lineage>
</organism>
<evidence type="ECO:0000256" key="6">
    <source>
        <dbReference type="ARBA" id="ARBA00023136"/>
    </source>
</evidence>
<feature type="transmembrane region" description="Helical" evidence="7">
    <location>
        <begin position="406"/>
        <end position="429"/>
    </location>
</feature>
<dbReference type="STRING" id="320497.A0U93_02600"/>
<keyword evidence="10" id="KW-1185">Reference proteome</keyword>
<reference evidence="9 10" key="1">
    <citation type="submission" date="2016-03" db="EMBL/GenBank/DDBJ databases">
        <title>Acetic acid bacteria sequencing.</title>
        <authorList>
            <person name="Brandt J."/>
            <person name="Jakob F."/>
            <person name="Vogel R.F."/>
        </authorList>
    </citation>
    <scope>NUCLEOTIDE SEQUENCE [LARGE SCALE GENOMIC DNA]</scope>
    <source>
        <strain evidence="9 10">NBRC 101099</strain>
    </source>
</reference>
<keyword evidence="3" id="KW-1003">Cell membrane</keyword>
<dbReference type="InterPro" id="IPR020846">
    <property type="entry name" value="MFS_dom"/>
</dbReference>
<feature type="transmembrane region" description="Helical" evidence="7">
    <location>
        <begin position="238"/>
        <end position="258"/>
    </location>
</feature>
<dbReference type="EMBL" id="CP014691">
    <property type="protein sequence ID" value="AQS87015.1"/>
    <property type="molecule type" value="Genomic_DNA"/>
</dbReference>
<dbReference type="Gene3D" id="1.20.1720.10">
    <property type="entry name" value="Multidrug resistance protein D"/>
    <property type="match status" value="1"/>
</dbReference>
<name>A0A1U9KMK9_9PROT</name>
<evidence type="ECO:0000256" key="2">
    <source>
        <dbReference type="ARBA" id="ARBA00022448"/>
    </source>
</evidence>
<proteinExistence type="predicted"/>
<feature type="transmembrane region" description="Helical" evidence="7">
    <location>
        <begin position="29"/>
        <end position="47"/>
    </location>
</feature>
<keyword evidence="6 7" id="KW-0472">Membrane</keyword>
<evidence type="ECO:0000256" key="4">
    <source>
        <dbReference type="ARBA" id="ARBA00022692"/>
    </source>
</evidence>
<dbReference type="CDD" id="cd17321">
    <property type="entry name" value="MFS_MMR_MDR_like"/>
    <property type="match status" value="1"/>
</dbReference>
<feature type="transmembrane region" description="Helical" evidence="7">
    <location>
        <begin position="314"/>
        <end position="333"/>
    </location>
</feature>
<gene>
    <name evidence="9" type="ORF">A0U93_02600</name>
</gene>
<evidence type="ECO:0000256" key="7">
    <source>
        <dbReference type="SAM" id="Phobius"/>
    </source>
</evidence>
<dbReference type="KEGG" id="nch:A0U93_02600"/>
<comment type="subcellular location">
    <subcellularLocation>
        <location evidence="1">Cell membrane</location>
        <topology evidence="1">Multi-pass membrane protein</topology>
    </subcellularLocation>
</comment>
<evidence type="ECO:0000256" key="3">
    <source>
        <dbReference type="ARBA" id="ARBA00022475"/>
    </source>
</evidence>
<keyword evidence="5 7" id="KW-1133">Transmembrane helix</keyword>
<dbReference type="InterPro" id="IPR036259">
    <property type="entry name" value="MFS_trans_sf"/>
</dbReference>
<dbReference type="PANTHER" id="PTHR42718:SF46">
    <property type="entry name" value="BLR6921 PROTEIN"/>
    <property type="match status" value="1"/>
</dbReference>
<evidence type="ECO:0000256" key="1">
    <source>
        <dbReference type="ARBA" id="ARBA00004651"/>
    </source>
</evidence>
<feature type="transmembrane region" description="Helical" evidence="7">
    <location>
        <begin position="123"/>
        <end position="145"/>
    </location>
</feature>
<sequence>MSAVASGGGSATLSGHDLQGLHGTARTRAMLAVALSVLLSVLDYAVANVALPSIAHDIHASSSQSIWVINAYQLASLSMLLPLASIGARIGFARMCRLGIALFLVASVCCAVSHSLLELALARALQGAGGACIMSVNIALVRFIYPHAELGRGIALNGLVIGTGVALGPTVGSIVLSFADWPWIFWINLPLGLAALLLASLALPVTPRSERSIDRVGIVLTVLAFSTTVVGVDDLVHGGSTLGVAVVLIGIVCWGALLRWQHRRPDPIVPIDLLRTGSFAIAFLVGTTGFIASNFFIIAMPFTLETIFHRPPTVTGFLITPWAVGVAVMSYLIGKAADRFPAAVLSSIGLAITSSGFLMLWLLPETATNFDIIWRTGWAGAGFGMFQPPNNRAMMIAAPRGREGGASGLVSVARLGGQTMGALLVAAVFVFARHASSLCLLCAACTAAGGATLSVSRRFLMSSTKKT</sequence>
<dbReference type="PRINTS" id="PR01036">
    <property type="entry name" value="TCRTETB"/>
</dbReference>
<feature type="transmembrane region" description="Helical" evidence="7">
    <location>
        <begin position="340"/>
        <end position="363"/>
    </location>
</feature>
<dbReference type="SUPFAM" id="SSF103473">
    <property type="entry name" value="MFS general substrate transporter"/>
    <property type="match status" value="1"/>
</dbReference>
<dbReference type="Proteomes" id="UP000188604">
    <property type="component" value="Chromosome"/>
</dbReference>
<dbReference type="GO" id="GO:0022857">
    <property type="term" value="F:transmembrane transporter activity"/>
    <property type="evidence" value="ECO:0007669"/>
    <property type="project" value="InterPro"/>
</dbReference>